<evidence type="ECO:0000313" key="2">
    <source>
        <dbReference type="Proteomes" id="UP000190637"/>
    </source>
</evidence>
<proteinExistence type="predicted"/>
<dbReference type="OrthoDB" id="3428600at2"/>
<name>A0A1T4SFK0_9ACTN</name>
<sequence length="229" mass="24330">MERCTDCGSFGVTERLLRPTGERVWTCPECDALWREGDDRSATSFMQAPDYLAAAGLGPEDVAVTRSPTPLPALPEAWSGVPLTPLQEAWLALRRIVAEGRLSALGVGDRAGEARDVVGPWDATAAPLNAAQVIPAEEAPVRLRLSGGVVVELLVDVTEGRLELPGVLDEGPGPDLTALSRADVESVLRQAGARTRPRREGIAFETGRFAGELDFQGDRLGAVRVRAAG</sequence>
<dbReference type="EMBL" id="FUWS01000009">
    <property type="protein sequence ID" value="SKA27120.1"/>
    <property type="molecule type" value="Genomic_DNA"/>
</dbReference>
<accession>A0A1T4SFK0</accession>
<reference evidence="1 2" key="1">
    <citation type="submission" date="2017-02" db="EMBL/GenBank/DDBJ databases">
        <authorList>
            <person name="Peterson S.W."/>
        </authorList>
    </citation>
    <scope>NUCLEOTIDE SEQUENCE [LARGE SCALE GENOMIC DNA]</scope>
    <source>
        <strain evidence="1 2">DSM 45154</strain>
    </source>
</reference>
<gene>
    <name evidence="1" type="ORF">SAMN02745673_03520</name>
</gene>
<evidence type="ECO:0000313" key="1">
    <source>
        <dbReference type="EMBL" id="SKA27120.1"/>
    </source>
</evidence>
<dbReference type="Proteomes" id="UP000190637">
    <property type="component" value="Unassembled WGS sequence"/>
</dbReference>
<dbReference type="RefSeq" id="WP_078762771.1">
    <property type="nucleotide sequence ID" value="NZ_FUWS01000009.1"/>
</dbReference>
<dbReference type="AlphaFoldDB" id="A0A1T4SFK0"/>
<organism evidence="1 2">
    <name type="scientific">Marinactinospora thermotolerans DSM 45154</name>
    <dbReference type="NCBI Taxonomy" id="1122192"/>
    <lineage>
        <taxon>Bacteria</taxon>
        <taxon>Bacillati</taxon>
        <taxon>Actinomycetota</taxon>
        <taxon>Actinomycetes</taxon>
        <taxon>Streptosporangiales</taxon>
        <taxon>Nocardiopsidaceae</taxon>
        <taxon>Marinactinospora</taxon>
    </lineage>
</organism>
<protein>
    <submittedName>
        <fullName evidence="1">Uncharacterized protein</fullName>
    </submittedName>
</protein>
<keyword evidence="2" id="KW-1185">Reference proteome</keyword>